<feature type="region of interest" description="Disordered" evidence="1">
    <location>
        <begin position="232"/>
        <end position="256"/>
    </location>
</feature>
<dbReference type="AlphaFoldDB" id="A0A1C6UUQ0"/>
<protein>
    <submittedName>
        <fullName evidence="3">Polysaccharide deacetylase</fullName>
    </submittedName>
</protein>
<dbReference type="InterPro" id="IPR011330">
    <property type="entry name" value="Glyco_hydro/deAcase_b/a-brl"/>
</dbReference>
<keyword evidence="4" id="KW-1185">Reference proteome</keyword>
<evidence type="ECO:0000259" key="2">
    <source>
        <dbReference type="PROSITE" id="PS51677"/>
    </source>
</evidence>
<dbReference type="PANTHER" id="PTHR10587">
    <property type="entry name" value="GLYCOSYL TRANSFERASE-RELATED"/>
    <property type="match status" value="1"/>
</dbReference>
<feature type="domain" description="NodB homology" evidence="2">
    <location>
        <begin position="44"/>
        <end position="230"/>
    </location>
</feature>
<dbReference type="PROSITE" id="PS51677">
    <property type="entry name" value="NODB"/>
    <property type="match status" value="1"/>
</dbReference>
<dbReference type="InterPro" id="IPR002509">
    <property type="entry name" value="NODB_dom"/>
</dbReference>
<dbReference type="InterPro" id="IPR050248">
    <property type="entry name" value="Polysacc_deacetylase_ArnD"/>
</dbReference>
<evidence type="ECO:0000313" key="4">
    <source>
        <dbReference type="Proteomes" id="UP000198937"/>
    </source>
</evidence>
<name>A0A1C6UUQ0_9ACTN</name>
<reference evidence="3 4" key="1">
    <citation type="submission" date="2016-06" db="EMBL/GenBank/DDBJ databases">
        <authorList>
            <person name="Kjaerup R.B."/>
            <person name="Dalgaard T.S."/>
            <person name="Juul-Madsen H.R."/>
        </authorList>
    </citation>
    <scope>NUCLEOTIDE SEQUENCE [LARGE SCALE GENOMIC DNA]</scope>
    <source>
        <strain evidence="3 4">DSM 45577</strain>
    </source>
</reference>
<dbReference type="GO" id="GO:0016810">
    <property type="term" value="F:hydrolase activity, acting on carbon-nitrogen (but not peptide) bonds"/>
    <property type="evidence" value="ECO:0007669"/>
    <property type="project" value="InterPro"/>
</dbReference>
<dbReference type="RefSeq" id="WP_229688572.1">
    <property type="nucleotide sequence ID" value="NZ_BMMJ01000013.1"/>
</dbReference>
<sequence>MNRAGLGAAALAGALAVHAGPALSAILPLRRRFLPGLAGVGRPGHVALTLDDGPDRDSTPWFLRTLADTRVRATFFLLGVMVDRDPGLGREIVAAGHEVAVHGWRHRNLLRCPPRVTYADIGRARDRIAAATGTTPRWYRPPYGVLTTAAVLACRRLELTPVLWTAWGRDWVSGAEPEWIQRNLTRTLADGGTVLLHDSDCASSPRAWQGALGTLPLLVRWAGRRGITLGPLAEHGLGTPRGDDPDGWRGPTRNNR</sequence>
<dbReference type="Proteomes" id="UP000198937">
    <property type="component" value="Unassembled WGS sequence"/>
</dbReference>
<dbReference type="SUPFAM" id="SSF88713">
    <property type="entry name" value="Glycoside hydrolase/deacetylase"/>
    <property type="match status" value="1"/>
</dbReference>
<dbReference type="STRING" id="683228.GA0070617_3636"/>
<dbReference type="CDD" id="cd10959">
    <property type="entry name" value="CE4_NodB_like_3"/>
    <property type="match status" value="1"/>
</dbReference>
<dbReference type="Gene3D" id="3.20.20.370">
    <property type="entry name" value="Glycoside hydrolase/deacetylase"/>
    <property type="match status" value="1"/>
</dbReference>
<evidence type="ECO:0000313" key="3">
    <source>
        <dbReference type="EMBL" id="SCL57814.1"/>
    </source>
</evidence>
<accession>A0A1C6UUQ0</accession>
<dbReference type="EMBL" id="FMIA01000002">
    <property type="protein sequence ID" value="SCL57814.1"/>
    <property type="molecule type" value="Genomic_DNA"/>
</dbReference>
<proteinExistence type="predicted"/>
<gene>
    <name evidence="3" type="ORF">GA0070617_3636</name>
</gene>
<dbReference type="Pfam" id="PF01522">
    <property type="entry name" value="Polysacc_deac_1"/>
    <property type="match status" value="1"/>
</dbReference>
<evidence type="ECO:0000256" key="1">
    <source>
        <dbReference type="SAM" id="MobiDB-lite"/>
    </source>
</evidence>
<organism evidence="3 4">
    <name type="scientific">Micromonospora yangpuensis</name>
    <dbReference type="NCBI Taxonomy" id="683228"/>
    <lineage>
        <taxon>Bacteria</taxon>
        <taxon>Bacillati</taxon>
        <taxon>Actinomycetota</taxon>
        <taxon>Actinomycetes</taxon>
        <taxon>Micromonosporales</taxon>
        <taxon>Micromonosporaceae</taxon>
        <taxon>Micromonospora</taxon>
    </lineage>
</organism>
<dbReference type="GO" id="GO:0005975">
    <property type="term" value="P:carbohydrate metabolic process"/>
    <property type="evidence" value="ECO:0007669"/>
    <property type="project" value="InterPro"/>
</dbReference>
<dbReference type="PANTHER" id="PTHR10587:SF137">
    <property type="entry name" value="4-DEOXY-4-FORMAMIDO-L-ARABINOSE-PHOSPHOUNDECAPRENOL DEFORMYLASE ARND-RELATED"/>
    <property type="match status" value="1"/>
</dbReference>